<organism evidence="1 2">
    <name type="scientific">Sphaerobolus stellatus (strain SS14)</name>
    <dbReference type="NCBI Taxonomy" id="990650"/>
    <lineage>
        <taxon>Eukaryota</taxon>
        <taxon>Fungi</taxon>
        <taxon>Dikarya</taxon>
        <taxon>Basidiomycota</taxon>
        <taxon>Agaricomycotina</taxon>
        <taxon>Agaricomycetes</taxon>
        <taxon>Phallomycetidae</taxon>
        <taxon>Geastrales</taxon>
        <taxon>Sphaerobolaceae</taxon>
        <taxon>Sphaerobolus</taxon>
    </lineage>
</organism>
<sequence length="66" mass="7237">MLYTLYFNLIDSLNEVKCPLGSAAANVHPGVDVLVQSLDGLVSELDKGVAHEIKKEVKDVNQWGRV</sequence>
<accession>A0A0C9TJ50</accession>
<dbReference type="HOGENOM" id="CLU_2832834_0_0_1"/>
<dbReference type="AlphaFoldDB" id="A0A0C9TJ50"/>
<dbReference type="EMBL" id="KN837279">
    <property type="protein sequence ID" value="KIJ29633.1"/>
    <property type="molecule type" value="Genomic_DNA"/>
</dbReference>
<protein>
    <submittedName>
        <fullName evidence="1">Uncharacterized protein</fullName>
    </submittedName>
</protein>
<evidence type="ECO:0000313" key="2">
    <source>
        <dbReference type="Proteomes" id="UP000054279"/>
    </source>
</evidence>
<gene>
    <name evidence="1" type="ORF">M422DRAFT_268977</name>
</gene>
<dbReference type="Proteomes" id="UP000054279">
    <property type="component" value="Unassembled WGS sequence"/>
</dbReference>
<keyword evidence="2" id="KW-1185">Reference proteome</keyword>
<evidence type="ECO:0000313" key="1">
    <source>
        <dbReference type="EMBL" id="KIJ29633.1"/>
    </source>
</evidence>
<reference evidence="1 2" key="1">
    <citation type="submission" date="2014-06" db="EMBL/GenBank/DDBJ databases">
        <title>Evolutionary Origins and Diversification of the Mycorrhizal Mutualists.</title>
        <authorList>
            <consortium name="DOE Joint Genome Institute"/>
            <consortium name="Mycorrhizal Genomics Consortium"/>
            <person name="Kohler A."/>
            <person name="Kuo A."/>
            <person name="Nagy L.G."/>
            <person name="Floudas D."/>
            <person name="Copeland A."/>
            <person name="Barry K.W."/>
            <person name="Cichocki N."/>
            <person name="Veneault-Fourrey C."/>
            <person name="LaButti K."/>
            <person name="Lindquist E.A."/>
            <person name="Lipzen A."/>
            <person name="Lundell T."/>
            <person name="Morin E."/>
            <person name="Murat C."/>
            <person name="Riley R."/>
            <person name="Ohm R."/>
            <person name="Sun H."/>
            <person name="Tunlid A."/>
            <person name="Henrissat B."/>
            <person name="Grigoriev I.V."/>
            <person name="Hibbett D.S."/>
            <person name="Martin F."/>
        </authorList>
    </citation>
    <scope>NUCLEOTIDE SEQUENCE [LARGE SCALE GENOMIC DNA]</scope>
    <source>
        <strain evidence="1 2">SS14</strain>
    </source>
</reference>
<proteinExistence type="predicted"/>
<name>A0A0C9TJ50_SPHS4</name>